<protein>
    <submittedName>
        <fullName evidence="1">Uncharacterized protein</fullName>
    </submittedName>
</protein>
<evidence type="ECO:0000313" key="2">
    <source>
        <dbReference type="Proteomes" id="UP000812287"/>
    </source>
</evidence>
<name>A0A9P7VS41_9AGAR</name>
<evidence type="ECO:0000313" key="1">
    <source>
        <dbReference type="EMBL" id="KAG7445690.1"/>
    </source>
</evidence>
<sequence>MVHKGSNDSFLDAQEGSMMLRRAEGHFHVSAFSCGCGAQFSSLTSALFRGRQVLGVSSTR</sequence>
<comment type="caution">
    <text evidence="1">The sequence shown here is derived from an EMBL/GenBank/DDBJ whole genome shotgun (WGS) entry which is preliminary data.</text>
</comment>
<gene>
    <name evidence="1" type="ORF">BT62DRAFT_932850</name>
</gene>
<keyword evidence="2" id="KW-1185">Reference proteome</keyword>
<dbReference type="AlphaFoldDB" id="A0A9P7VS41"/>
<organism evidence="1 2">
    <name type="scientific">Guyanagaster necrorhizus</name>
    <dbReference type="NCBI Taxonomy" id="856835"/>
    <lineage>
        <taxon>Eukaryota</taxon>
        <taxon>Fungi</taxon>
        <taxon>Dikarya</taxon>
        <taxon>Basidiomycota</taxon>
        <taxon>Agaricomycotina</taxon>
        <taxon>Agaricomycetes</taxon>
        <taxon>Agaricomycetidae</taxon>
        <taxon>Agaricales</taxon>
        <taxon>Marasmiineae</taxon>
        <taxon>Physalacriaceae</taxon>
        <taxon>Guyanagaster</taxon>
    </lineage>
</organism>
<dbReference type="Proteomes" id="UP000812287">
    <property type="component" value="Unassembled WGS sequence"/>
</dbReference>
<reference evidence="1" key="1">
    <citation type="submission" date="2020-11" db="EMBL/GenBank/DDBJ databases">
        <title>Adaptations for nitrogen fixation in a non-lichenized fungal sporocarp promotes dispersal by wood-feeding termites.</title>
        <authorList>
            <consortium name="DOE Joint Genome Institute"/>
            <person name="Koch R.A."/>
            <person name="Yoon G."/>
            <person name="Arayal U."/>
            <person name="Lail K."/>
            <person name="Amirebrahimi M."/>
            <person name="Labutti K."/>
            <person name="Lipzen A."/>
            <person name="Riley R."/>
            <person name="Barry K."/>
            <person name="Henrissat B."/>
            <person name="Grigoriev I.V."/>
            <person name="Herr J.R."/>
            <person name="Aime M.C."/>
        </authorList>
    </citation>
    <scope>NUCLEOTIDE SEQUENCE</scope>
    <source>
        <strain evidence="1">MCA 3950</strain>
    </source>
</reference>
<dbReference type="RefSeq" id="XP_043039190.1">
    <property type="nucleotide sequence ID" value="XM_043186431.1"/>
</dbReference>
<dbReference type="EMBL" id="MU250536">
    <property type="protein sequence ID" value="KAG7445690.1"/>
    <property type="molecule type" value="Genomic_DNA"/>
</dbReference>
<proteinExistence type="predicted"/>
<accession>A0A9P7VS41</accession>
<dbReference type="GeneID" id="66108728"/>